<dbReference type="GO" id="GO:0016079">
    <property type="term" value="P:synaptic vesicle exocytosis"/>
    <property type="evidence" value="ECO:0007669"/>
    <property type="project" value="TreeGrafter"/>
</dbReference>
<evidence type="ECO:0000256" key="1">
    <source>
        <dbReference type="ARBA" id="ARBA00006111"/>
    </source>
</evidence>
<keyword evidence="4" id="KW-1185">Reference proteome</keyword>
<evidence type="ECO:0000313" key="4">
    <source>
        <dbReference type="Proteomes" id="UP000095285"/>
    </source>
</evidence>
<dbReference type="GO" id="GO:0008021">
    <property type="term" value="C:synaptic vesicle"/>
    <property type="evidence" value="ECO:0007669"/>
    <property type="project" value="TreeGrafter"/>
</dbReference>
<proteinExistence type="inferred from homology"/>
<dbReference type="GO" id="GO:0000149">
    <property type="term" value="F:SNARE binding"/>
    <property type="evidence" value="ECO:0007669"/>
    <property type="project" value="TreeGrafter"/>
</dbReference>
<dbReference type="InterPro" id="IPR017246">
    <property type="entry name" value="Snapin"/>
</dbReference>
<dbReference type="GO" id="GO:2000300">
    <property type="term" value="P:regulation of synaptic vesicle exocytosis"/>
    <property type="evidence" value="ECO:0007669"/>
    <property type="project" value="TreeGrafter"/>
</dbReference>
<dbReference type="GO" id="GO:0007040">
    <property type="term" value="P:lysosome organization"/>
    <property type="evidence" value="ECO:0007669"/>
    <property type="project" value="TreeGrafter"/>
</dbReference>
<dbReference type="GO" id="GO:0008333">
    <property type="term" value="P:endosome to lysosome transport"/>
    <property type="evidence" value="ECO:0007669"/>
    <property type="project" value="TreeGrafter"/>
</dbReference>
<accession>A0A1I7VP19</accession>
<reference evidence="5" key="2">
    <citation type="submission" date="2016-11" db="UniProtKB">
        <authorList>
            <consortium name="WormBaseParasite"/>
        </authorList>
    </citation>
    <scope>IDENTIFICATION</scope>
</reference>
<dbReference type="InterPro" id="IPR028119">
    <property type="entry name" value="Snapin/Pallidin/Snn1"/>
</dbReference>
<dbReference type="Pfam" id="PF14712">
    <property type="entry name" value="Snapin_Pallidin"/>
    <property type="match status" value="1"/>
</dbReference>
<keyword evidence="2" id="KW-0175">Coiled coil</keyword>
<dbReference type="GO" id="GO:0032418">
    <property type="term" value="P:lysosome localization"/>
    <property type="evidence" value="ECO:0007669"/>
    <property type="project" value="TreeGrafter"/>
</dbReference>
<dbReference type="Proteomes" id="UP000095285">
    <property type="component" value="Unassembled WGS sequence"/>
</dbReference>
<evidence type="ECO:0000313" key="5">
    <source>
        <dbReference type="WBParaSite" id="EN70_4653"/>
    </source>
</evidence>
<evidence type="ECO:0000256" key="2">
    <source>
        <dbReference type="ARBA" id="ARBA00023054"/>
    </source>
</evidence>
<name>A0A1I7VP19_LOALO</name>
<dbReference type="GO" id="GO:0006886">
    <property type="term" value="P:intracellular protein transport"/>
    <property type="evidence" value="ECO:0007669"/>
    <property type="project" value="InterPro"/>
</dbReference>
<dbReference type="PANTHER" id="PTHR31305:SF2">
    <property type="entry name" value="SNARE-ASSOCIATED PROTEIN SNAPIN"/>
    <property type="match status" value="1"/>
</dbReference>
<organism evidence="4 5">
    <name type="scientific">Loa loa</name>
    <name type="common">Eye worm</name>
    <name type="synonym">Filaria loa</name>
    <dbReference type="NCBI Taxonomy" id="7209"/>
    <lineage>
        <taxon>Eukaryota</taxon>
        <taxon>Metazoa</taxon>
        <taxon>Ecdysozoa</taxon>
        <taxon>Nematoda</taxon>
        <taxon>Chromadorea</taxon>
        <taxon>Rhabditida</taxon>
        <taxon>Spirurina</taxon>
        <taxon>Spiruromorpha</taxon>
        <taxon>Filarioidea</taxon>
        <taxon>Onchocercidae</taxon>
        <taxon>Loa</taxon>
    </lineage>
</organism>
<dbReference type="GO" id="GO:0099078">
    <property type="term" value="C:BORC complex"/>
    <property type="evidence" value="ECO:0007669"/>
    <property type="project" value="TreeGrafter"/>
</dbReference>
<dbReference type="AlphaFoldDB" id="A0A1I7VP19"/>
<dbReference type="STRING" id="7209.A0A1I7VP19"/>
<reference evidence="4" key="1">
    <citation type="submission" date="2012-04" db="EMBL/GenBank/DDBJ databases">
        <title>The Genome Sequence of Loa loa.</title>
        <authorList>
            <consortium name="The Broad Institute Genome Sequencing Platform"/>
            <consortium name="Broad Institute Genome Sequencing Center for Infectious Disease"/>
            <person name="Nutman T.B."/>
            <person name="Fink D.L."/>
            <person name="Russ C."/>
            <person name="Young S."/>
            <person name="Zeng Q."/>
            <person name="Gargeya S."/>
            <person name="Alvarado L."/>
            <person name="Berlin A."/>
            <person name="Chapman S.B."/>
            <person name="Chen Z."/>
            <person name="Freedman E."/>
            <person name="Gellesch M."/>
            <person name="Goldberg J."/>
            <person name="Griggs A."/>
            <person name="Gujja S."/>
            <person name="Heilman E.R."/>
            <person name="Heiman D."/>
            <person name="Howarth C."/>
            <person name="Mehta T."/>
            <person name="Neiman D."/>
            <person name="Pearson M."/>
            <person name="Roberts A."/>
            <person name="Saif S."/>
            <person name="Shea T."/>
            <person name="Shenoy N."/>
            <person name="Sisk P."/>
            <person name="Stolte C."/>
            <person name="Sykes S."/>
            <person name="White J."/>
            <person name="Yandava C."/>
            <person name="Haas B."/>
            <person name="Henn M.R."/>
            <person name="Nusbaum C."/>
            <person name="Birren B."/>
        </authorList>
    </citation>
    <scope>NUCLEOTIDE SEQUENCE [LARGE SCALE GENOMIC DNA]</scope>
</reference>
<dbReference type="PANTHER" id="PTHR31305">
    <property type="entry name" value="SNARE-ASSOCIATED PROTEIN SNAPIN"/>
    <property type="match status" value="1"/>
</dbReference>
<sequence length="149" mass="16713">MAESSPDEMTDSGAVLLSNGIMGIVQPAVERLDSHVHAALASQYTLNMHIRELAQCKLSVFGCPEIGGYEADLFSLIEDLKEISEEQQAPYDLDLYVRKLDNSKKRVTAIGNVLQNVHDRLSRLQRNIARQAYQQKQRIVQPLPSPPNR</sequence>
<dbReference type="GO" id="GO:0031083">
    <property type="term" value="C:BLOC-1 complex"/>
    <property type="evidence" value="ECO:0007669"/>
    <property type="project" value="InterPro"/>
</dbReference>
<dbReference type="WBParaSite" id="EN70_4653">
    <property type="protein sequence ID" value="EN70_4653"/>
    <property type="gene ID" value="EN70_4653"/>
</dbReference>
<protein>
    <recommendedName>
        <fullName evidence="3">Biogenesis of lysosome-related organelles complex 1 subunit 7</fullName>
    </recommendedName>
</protein>
<comment type="similarity">
    <text evidence="1">Belongs to the SNAPIN family.</text>
</comment>
<evidence type="ECO:0000256" key="3">
    <source>
        <dbReference type="ARBA" id="ARBA00033330"/>
    </source>
</evidence>